<dbReference type="PANTHER" id="PTHR43738">
    <property type="entry name" value="ABC TRANSPORTER, MEMBRANE PROTEIN"/>
    <property type="match status" value="1"/>
</dbReference>
<comment type="caution">
    <text evidence="9">The sequence shown here is derived from an EMBL/GenBank/DDBJ whole genome shotgun (WGS) entry which is preliminary data.</text>
</comment>
<name>A0A7K0J6M6_9ACTN</name>
<dbReference type="InterPro" id="IPR051125">
    <property type="entry name" value="ABC-4/HrtB_transporter"/>
</dbReference>
<keyword evidence="6 7" id="KW-0472">Membrane</keyword>
<gene>
    <name evidence="9" type="ORF">FYJ43_05890</name>
</gene>
<dbReference type="PANTHER" id="PTHR43738:SF1">
    <property type="entry name" value="HEMIN TRANSPORT SYSTEM PERMEASE PROTEIN HRTB-RELATED"/>
    <property type="match status" value="1"/>
</dbReference>
<sequence>MFLARRDLAFAQGRFALMTAVVTLICVLVGFLTGLAGGLAQRSVAAVVHLPADRIVLAKNGSTATWTDSRISDNQLTKWQSLSGVSTATPLGITQTQARKGDTESAIAIFGSDVAVTSLGVPSQGNVIISQTIADSLGLKRGDSVEIGSREFTVQSVGDNTWYNHSAVVAMGYRQWRETAARMGQTKPTALLVRGTPDWQAVDRAVGTESATPWVSVRMLPTFESEIGSLALIIVLLLGISSLVVGAFFTVWTIQRRHDIGVLRALGATTKALRRDALGQAGVILGIGIGTGLVIVTIAGYAIRPAMPFAMSWWTTLAPGALLGLLGLAGAAMAIRSMSNTEPEQTLGPTR</sequence>
<organism evidence="9 10">
    <name type="scientific">Cutibacterium porci</name>
    <dbReference type="NCBI Taxonomy" id="2605781"/>
    <lineage>
        <taxon>Bacteria</taxon>
        <taxon>Bacillati</taxon>
        <taxon>Actinomycetota</taxon>
        <taxon>Actinomycetes</taxon>
        <taxon>Propionibacteriales</taxon>
        <taxon>Propionibacteriaceae</taxon>
        <taxon>Cutibacterium</taxon>
    </lineage>
</organism>
<evidence type="ECO:0000256" key="2">
    <source>
        <dbReference type="ARBA" id="ARBA00022448"/>
    </source>
</evidence>
<dbReference type="InterPro" id="IPR003838">
    <property type="entry name" value="ABC3_permease_C"/>
</dbReference>
<comment type="subcellular location">
    <subcellularLocation>
        <location evidence="1">Cell membrane</location>
        <topology evidence="1">Multi-pass membrane protein</topology>
    </subcellularLocation>
</comment>
<proteinExistence type="predicted"/>
<accession>A0A7K0J6M6</accession>
<dbReference type="EMBL" id="VUMG01000002">
    <property type="protein sequence ID" value="MSS45582.1"/>
    <property type="molecule type" value="Genomic_DNA"/>
</dbReference>
<dbReference type="AlphaFoldDB" id="A0A7K0J6M6"/>
<reference evidence="9 10" key="1">
    <citation type="submission" date="2019-08" db="EMBL/GenBank/DDBJ databases">
        <title>In-depth cultivation of the pig gut microbiome towards novel bacterial diversity and tailored functional studies.</title>
        <authorList>
            <person name="Wylensek D."/>
            <person name="Hitch T.C.A."/>
            <person name="Clavel T."/>
        </authorList>
    </citation>
    <scope>NUCLEOTIDE SEQUENCE [LARGE SCALE GENOMIC DNA]</scope>
    <source>
        <strain evidence="9 10">WCA-380-WT-3A</strain>
    </source>
</reference>
<evidence type="ECO:0000256" key="1">
    <source>
        <dbReference type="ARBA" id="ARBA00004651"/>
    </source>
</evidence>
<evidence type="ECO:0000256" key="5">
    <source>
        <dbReference type="ARBA" id="ARBA00022989"/>
    </source>
</evidence>
<keyword evidence="3" id="KW-1003">Cell membrane</keyword>
<keyword evidence="5 7" id="KW-1133">Transmembrane helix</keyword>
<protein>
    <submittedName>
        <fullName evidence="9">FtsX-like permease family protein</fullName>
    </submittedName>
</protein>
<evidence type="ECO:0000313" key="9">
    <source>
        <dbReference type="EMBL" id="MSS45582.1"/>
    </source>
</evidence>
<evidence type="ECO:0000256" key="3">
    <source>
        <dbReference type="ARBA" id="ARBA00022475"/>
    </source>
</evidence>
<feature type="transmembrane region" description="Helical" evidence="7">
    <location>
        <begin position="313"/>
        <end position="335"/>
    </location>
</feature>
<feature type="transmembrane region" description="Helical" evidence="7">
    <location>
        <begin position="281"/>
        <end position="301"/>
    </location>
</feature>
<dbReference type="GO" id="GO:0005886">
    <property type="term" value="C:plasma membrane"/>
    <property type="evidence" value="ECO:0007669"/>
    <property type="project" value="UniProtKB-SubCell"/>
</dbReference>
<evidence type="ECO:0000256" key="7">
    <source>
        <dbReference type="SAM" id="Phobius"/>
    </source>
</evidence>
<feature type="domain" description="ABC3 transporter permease C-terminal" evidence="8">
    <location>
        <begin position="232"/>
        <end position="343"/>
    </location>
</feature>
<keyword evidence="10" id="KW-1185">Reference proteome</keyword>
<dbReference type="Proteomes" id="UP000466104">
    <property type="component" value="Unassembled WGS sequence"/>
</dbReference>
<feature type="transmembrane region" description="Helical" evidence="7">
    <location>
        <begin position="230"/>
        <end position="254"/>
    </location>
</feature>
<evidence type="ECO:0000313" key="10">
    <source>
        <dbReference type="Proteomes" id="UP000466104"/>
    </source>
</evidence>
<dbReference type="Pfam" id="PF02687">
    <property type="entry name" value="FtsX"/>
    <property type="match status" value="1"/>
</dbReference>
<evidence type="ECO:0000259" key="8">
    <source>
        <dbReference type="Pfam" id="PF02687"/>
    </source>
</evidence>
<keyword evidence="4 7" id="KW-0812">Transmembrane</keyword>
<keyword evidence="2" id="KW-0813">Transport</keyword>
<evidence type="ECO:0000256" key="4">
    <source>
        <dbReference type="ARBA" id="ARBA00022692"/>
    </source>
</evidence>
<evidence type="ECO:0000256" key="6">
    <source>
        <dbReference type="ARBA" id="ARBA00023136"/>
    </source>
</evidence>